<accession>A0A0C2JM10</accession>
<dbReference type="EMBL" id="JROO01000031">
    <property type="protein sequence ID" value="KIH97922.1"/>
    <property type="molecule type" value="Genomic_DNA"/>
</dbReference>
<dbReference type="InterPro" id="IPR021903">
    <property type="entry name" value="DUF3515"/>
</dbReference>
<dbReference type="PROSITE" id="PS51257">
    <property type="entry name" value="PROKAR_LIPOPROTEIN"/>
    <property type="match status" value="1"/>
</dbReference>
<evidence type="ECO:0000313" key="2">
    <source>
        <dbReference type="EMBL" id="KIH97922.1"/>
    </source>
</evidence>
<protein>
    <recommendedName>
        <fullName evidence="4">DUF3515 domain-containing protein</fullName>
    </recommendedName>
</protein>
<dbReference type="Pfam" id="PF12028">
    <property type="entry name" value="DUF3515"/>
    <property type="match status" value="1"/>
</dbReference>
<evidence type="ECO:0000313" key="3">
    <source>
        <dbReference type="Proteomes" id="UP000031675"/>
    </source>
</evidence>
<gene>
    <name evidence="2" type="ORF">LP52_16490</name>
</gene>
<dbReference type="AlphaFoldDB" id="A0A0C2JM10"/>
<dbReference type="OrthoDB" id="3213819at2"/>
<proteinExistence type="predicted"/>
<dbReference type="STRING" id="183763.LP52_16490"/>
<feature type="signal peptide" evidence="1">
    <location>
        <begin position="1"/>
        <end position="24"/>
    </location>
</feature>
<keyword evidence="3" id="KW-1185">Reference proteome</keyword>
<feature type="chain" id="PRO_5002163394" description="DUF3515 domain-containing protein" evidence="1">
    <location>
        <begin position="25"/>
        <end position="151"/>
    </location>
</feature>
<sequence length="151" mass="15985">MRRGAAGLAALGAVSVLAGCSAQAVEVPAPSPDAAAQDMCRALVDRVPERLFDQERVEVRPQTPYAAAWGDPPIALRCGVERPAELRPGSELMVVDDIAWLPEEPEVYTAVGREAYVEMVVPPSYGAPAQGLVEISGLIAREIPKLPSGEL</sequence>
<evidence type="ECO:0000256" key="1">
    <source>
        <dbReference type="SAM" id="SignalP"/>
    </source>
</evidence>
<name>A0A0C2JM10_9ACTN</name>
<evidence type="ECO:0008006" key="4">
    <source>
        <dbReference type="Google" id="ProtNLM"/>
    </source>
</evidence>
<dbReference type="Proteomes" id="UP000031675">
    <property type="component" value="Unassembled WGS sequence"/>
</dbReference>
<dbReference type="RefSeq" id="WP_040274719.1">
    <property type="nucleotide sequence ID" value="NZ_JROO01000031.1"/>
</dbReference>
<organism evidence="2 3">
    <name type="scientific">Streptomonospora alba</name>
    <dbReference type="NCBI Taxonomy" id="183763"/>
    <lineage>
        <taxon>Bacteria</taxon>
        <taxon>Bacillati</taxon>
        <taxon>Actinomycetota</taxon>
        <taxon>Actinomycetes</taxon>
        <taxon>Streptosporangiales</taxon>
        <taxon>Nocardiopsidaceae</taxon>
        <taxon>Streptomonospora</taxon>
    </lineage>
</organism>
<keyword evidence="1" id="KW-0732">Signal</keyword>
<comment type="caution">
    <text evidence="2">The sequence shown here is derived from an EMBL/GenBank/DDBJ whole genome shotgun (WGS) entry which is preliminary data.</text>
</comment>
<reference evidence="3" key="1">
    <citation type="journal article" date="2015" name="Chem. Biol.">
        <title>Structure, bioactivity, and resistance mechanism of streptomonomicin, an unusual lasso Peptide from an understudied halophilic actinomycete.</title>
        <authorList>
            <person name="Metelev M."/>
            <person name="Tietz J.I."/>
            <person name="Melby J.O."/>
            <person name="Blair P.M."/>
            <person name="Zhu L."/>
            <person name="Livnat I."/>
            <person name="Severinov K."/>
            <person name="Mitchell D.A."/>
        </authorList>
    </citation>
    <scope>NUCLEOTIDE SEQUENCE [LARGE SCALE GENOMIC DNA]</scope>
    <source>
        <strain evidence="3">YIM 90003</strain>
    </source>
</reference>